<dbReference type="EMBL" id="JAHRHJ020000004">
    <property type="protein sequence ID" value="KAH9317808.1"/>
    <property type="molecule type" value="Genomic_DNA"/>
</dbReference>
<gene>
    <name evidence="2" type="ORF">KI387_019577</name>
</gene>
<name>A0AA38LAC6_TAXCH</name>
<evidence type="ECO:0000313" key="3">
    <source>
        <dbReference type="Proteomes" id="UP000824469"/>
    </source>
</evidence>
<evidence type="ECO:0000313" key="2">
    <source>
        <dbReference type="EMBL" id="KAH9317808.1"/>
    </source>
</evidence>
<sequence>FMSNKLFNISVTVPLFRDYSMVDTRRTSNPNHVHGGGSTPGQENNAVAGRGFTGDTRARVGSGSPSSPGDGEARNSTPARLDVTRPFHSAVGGGTTLEANQEDSALSWINLTFTSSEDGGTITGQAPPGGDGAP</sequence>
<evidence type="ECO:0000256" key="1">
    <source>
        <dbReference type="SAM" id="MobiDB-lite"/>
    </source>
</evidence>
<reference evidence="2 3" key="1">
    <citation type="journal article" date="2021" name="Nat. Plants">
        <title>The Taxus genome provides insights into paclitaxel biosynthesis.</title>
        <authorList>
            <person name="Xiong X."/>
            <person name="Gou J."/>
            <person name="Liao Q."/>
            <person name="Li Y."/>
            <person name="Zhou Q."/>
            <person name="Bi G."/>
            <person name="Li C."/>
            <person name="Du R."/>
            <person name="Wang X."/>
            <person name="Sun T."/>
            <person name="Guo L."/>
            <person name="Liang H."/>
            <person name="Lu P."/>
            <person name="Wu Y."/>
            <person name="Zhang Z."/>
            <person name="Ro D.K."/>
            <person name="Shang Y."/>
            <person name="Huang S."/>
            <person name="Yan J."/>
        </authorList>
    </citation>
    <scope>NUCLEOTIDE SEQUENCE [LARGE SCALE GENOMIC DNA]</scope>
    <source>
        <strain evidence="2">Ta-2019</strain>
    </source>
</reference>
<dbReference type="AlphaFoldDB" id="A0AA38LAC6"/>
<feature type="non-terminal residue" evidence="2">
    <location>
        <position position="134"/>
    </location>
</feature>
<feature type="non-terminal residue" evidence="2">
    <location>
        <position position="1"/>
    </location>
</feature>
<proteinExistence type="predicted"/>
<protein>
    <submittedName>
        <fullName evidence="2">Uncharacterized protein</fullName>
    </submittedName>
</protein>
<organism evidence="2 3">
    <name type="scientific">Taxus chinensis</name>
    <name type="common">Chinese yew</name>
    <name type="synonym">Taxus wallichiana var. chinensis</name>
    <dbReference type="NCBI Taxonomy" id="29808"/>
    <lineage>
        <taxon>Eukaryota</taxon>
        <taxon>Viridiplantae</taxon>
        <taxon>Streptophyta</taxon>
        <taxon>Embryophyta</taxon>
        <taxon>Tracheophyta</taxon>
        <taxon>Spermatophyta</taxon>
        <taxon>Pinopsida</taxon>
        <taxon>Pinidae</taxon>
        <taxon>Conifers II</taxon>
        <taxon>Cupressales</taxon>
        <taxon>Taxaceae</taxon>
        <taxon>Taxus</taxon>
    </lineage>
</organism>
<dbReference type="Proteomes" id="UP000824469">
    <property type="component" value="Unassembled WGS sequence"/>
</dbReference>
<feature type="region of interest" description="Disordered" evidence="1">
    <location>
        <begin position="26"/>
        <end position="99"/>
    </location>
</feature>
<accession>A0AA38LAC6</accession>
<comment type="caution">
    <text evidence="2">The sequence shown here is derived from an EMBL/GenBank/DDBJ whole genome shotgun (WGS) entry which is preliminary data.</text>
</comment>
<keyword evidence="3" id="KW-1185">Reference proteome</keyword>
<feature type="region of interest" description="Disordered" evidence="1">
    <location>
        <begin position="115"/>
        <end position="134"/>
    </location>
</feature>
<feature type="compositionally biased region" description="Low complexity" evidence="1">
    <location>
        <begin position="61"/>
        <end position="70"/>
    </location>
</feature>